<dbReference type="GO" id="GO:0005666">
    <property type="term" value="C:RNA polymerase III complex"/>
    <property type="evidence" value="ECO:0007669"/>
    <property type="project" value="TreeGrafter"/>
</dbReference>
<dbReference type="Proteomes" id="UP000242287">
    <property type="component" value="Unassembled WGS sequence"/>
</dbReference>
<dbReference type="InterPro" id="IPR024661">
    <property type="entry name" value="RNA_pol_III_Rpc31"/>
</dbReference>
<dbReference type="PANTHER" id="PTHR15367:SF2">
    <property type="entry name" value="DNA-DIRECTED RNA POLYMERASE III SUBUNIT"/>
    <property type="match status" value="1"/>
</dbReference>
<dbReference type="PIRSF" id="PIRSF000777">
    <property type="entry name" value="RNA_polIII_C31"/>
    <property type="match status" value="1"/>
</dbReference>
<gene>
    <name evidence="5" type="ORF">AMATHDRAFT_111401</name>
</gene>
<dbReference type="EMBL" id="KZ302053">
    <property type="protein sequence ID" value="PFH48706.1"/>
    <property type="molecule type" value="Genomic_DNA"/>
</dbReference>
<name>A0A2A9NLS5_9AGAR</name>
<evidence type="ECO:0000256" key="3">
    <source>
        <dbReference type="ARBA" id="ARBA00023242"/>
    </source>
</evidence>
<dbReference type="PANTHER" id="PTHR15367">
    <property type="entry name" value="DNA-DIRECTED RNA POLYMERASE III"/>
    <property type="match status" value="1"/>
</dbReference>
<evidence type="ECO:0000313" key="5">
    <source>
        <dbReference type="EMBL" id="PFH48706.1"/>
    </source>
</evidence>
<accession>A0A2A9NLS5</accession>
<evidence type="ECO:0000256" key="1">
    <source>
        <dbReference type="ARBA" id="ARBA00004123"/>
    </source>
</evidence>
<comment type="similarity">
    <text evidence="2">Belongs to the eukaryotic RPC7 RNA polymerase subunit family.</text>
</comment>
<feature type="non-terminal residue" evidence="5">
    <location>
        <position position="195"/>
    </location>
</feature>
<reference evidence="5 6" key="1">
    <citation type="submission" date="2014-02" db="EMBL/GenBank/DDBJ databases">
        <title>Transposable element dynamics among asymbiotic and ectomycorrhizal Amanita fungi.</title>
        <authorList>
            <consortium name="DOE Joint Genome Institute"/>
            <person name="Hess J."/>
            <person name="Skrede I."/>
            <person name="Wolfe B."/>
            <person name="LaButti K."/>
            <person name="Ohm R.A."/>
            <person name="Grigoriev I.V."/>
            <person name="Pringle A."/>
        </authorList>
    </citation>
    <scope>NUCLEOTIDE SEQUENCE [LARGE SCALE GENOMIC DNA]</scope>
    <source>
        <strain evidence="5 6">SKay4041</strain>
    </source>
</reference>
<organism evidence="5 6">
    <name type="scientific">Amanita thiersii Skay4041</name>
    <dbReference type="NCBI Taxonomy" id="703135"/>
    <lineage>
        <taxon>Eukaryota</taxon>
        <taxon>Fungi</taxon>
        <taxon>Dikarya</taxon>
        <taxon>Basidiomycota</taxon>
        <taxon>Agaricomycotina</taxon>
        <taxon>Agaricomycetes</taxon>
        <taxon>Agaricomycetidae</taxon>
        <taxon>Agaricales</taxon>
        <taxon>Pluteineae</taxon>
        <taxon>Amanitaceae</taxon>
        <taxon>Amanita</taxon>
    </lineage>
</organism>
<dbReference type="Pfam" id="PF11705">
    <property type="entry name" value="RNA_pol_3_Rpc31"/>
    <property type="match status" value="1"/>
</dbReference>
<evidence type="ECO:0000313" key="6">
    <source>
        <dbReference type="Proteomes" id="UP000242287"/>
    </source>
</evidence>
<feature type="region of interest" description="Disordered" evidence="4">
    <location>
        <begin position="112"/>
        <end position="195"/>
    </location>
</feature>
<dbReference type="OrthoDB" id="5377312at2759"/>
<feature type="compositionally biased region" description="Gly residues" evidence="4">
    <location>
        <begin position="185"/>
        <end position="195"/>
    </location>
</feature>
<keyword evidence="3" id="KW-0539">Nucleus</keyword>
<evidence type="ECO:0000256" key="4">
    <source>
        <dbReference type="SAM" id="MobiDB-lite"/>
    </source>
</evidence>
<protein>
    <recommendedName>
        <fullName evidence="7">DNA-directed RNA polymerase III subunit</fullName>
    </recommendedName>
</protein>
<feature type="compositionally biased region" description="Polar residues" evidence="4">
    <location>
        <begin position="146"/>
        <end position="155"/>
    </location>
</feature>
<dbReference type="AlphaFoldDB" id="A0A2A9NLS5"/>
<dbReference type="STRING" id="703135.A0A2A9NLS5"/>
<keyword evidence="6" id="KW-1185">Reference proteome</keyword>
<proteinExistence type="inferred from homology"/>
<feature type="non-terminal residue" evidence="5">
    <location>
        <position position="1"/>
    </location>
</feature>
<sequence>PPMGLTFLDIQNLSREGTALYPPRRVPVYTQPTEDEKRIAQLQVGISTRLRSSPYFVVEKTKSIGKLCLSLTELPRYSDKYRPSVAQQPTLKRSDLHAPFFPTDIFEDYFNPKRKKKSQRQSQKSRAILDDMVNTDEEKSEEERQSNVSSEGQQSDYDVEEEYDNDYAANYFDNGEGDDLDNLGDGVGGDDGGGG</sequence>
<comment type="subcellular location">
    <subcellularLocation>
        <location evidence="1">Nucleus</location>
    </subcellularLocation>
</comment>
<evidence type="ECO:0000256" key="2">
    <source>
        <dbReference type="ARBA" id="ARBA00008352"/>
    </source>
</evidence>
<evidence type="ECO:0008006" key="7">
    <source>
        <dbReference type="Google" id="ProtNLM"/>
    </source>
</evidence>
<dbReference type="GO" id="GO:0006383">
    <property type="term" value="P:transcription by RNA polymerase III"/>
    <property type="evidence" value="ECO:0007669"/>
    <property type="project" value="InterPro"/>
</dbReference>